<organism evidence="2 3">
    <name type="scientific">Thiohalocapsa halophila</name>
    <dbReference type="NCBI Taxonomy" id="69359"/>
    <lineage>
        <taxon>Bacteria</taxon>
        <taxon>Pseudomonadati</taxon>
        <taxon>Pseudomonadota</taxon>
        <taxon>Gammaproteobacteria</taxon>
        <taxon>Chromatiales</taxon>
        <taxon>Chromatiaceae</taxon>
        <taxon>Thiohalocapsa</taxon>
    </lineage>
</organism>
<sequence length="159" mass="17387">MSETLYVRAHEPRTADRVVNELLDREHFSPERLHAYGKRLPGGLRVEATRWRSTALAILPGAVVGAVAVPFLWLVVVETPSDVATLALGLIGAVVAGGWSLLHERHKDSPMNAQKRAMRHGDLLIAADVDDRDRDAVERRIGEAHPEVDVLGANPGQRA</sequence>
<feature type="transmembrane region" description="Helical" evidence="1">
    <location>
        <begin position="83"/>
        <end position="102"/>
    </location>
</feature>
<keyword evidence="1" id="KW-1133">Transmembrane helix</keyword>
<evidence type="ECO:0000313" key="3">
    <source>
        <dbReference type="Proteomes" id="UP000748752"/>
    </source>
</evidence>
<dbReference type="Proteomes" id="UP000748752">
    <property type="component" value="Unassembled WGS sequence"/>
</dbReference>
<keyword evidence="3" id="KW-1185">Reference proteome</keyword>
<evidence type="ECO:0008006" key="4">
    <source>
        <dbReference type="Google" id="ProtNLM"/>
    </source>
</evidence>
<dbReference type="RefSeq" id="WP_200233106.1">
    <property type="nucleotide sequence ID" value="NZ_NRRV01000001.1"/>
</dbReference>
<evidence type="ECO:0000256" key="1">
    <source>
        <dbReference type="SAM" id="Phobius"/>
    </source>
</evidence>
<gene>
    <name evidence="2" type="ORF">CKO31_00875</name>
</gene>
<keyword evidence="1" id="KW-0472">Membrane</keyword>
<comment type="caution">
    <text evidence="2">The sequence shown here is derived from an EMBL/GenBank/DDBJ whole genome shotgun (WGS) entry which is preliminary data.</text>
</comment>
<evidence type="ECO:0000313" key="2">
    <source>
        <dbReference type="EMBL" id="MBK1629308.1"/>
    </source>
</evidence>
<keyword evidence="1" id="KW-0812">Transmembrane</keyword>
<dbReference type="EMBL" id="NRRV01000001">
    <property type="protein sequence ID" value="MBK1629308.1"/>
    <property type="molecule type" value="Genomic_DNA"/>
</dbReference>
<protein>
    <recommendedName>
        <fullName evidence="4">DUF1269 domain-containing protein</fullName>
    </recommendedName>
</protein>
<feature type="transmembrane region" description="Helical" evidence="1">
    <location>
        <begin position="55"/>
        <end position="77"/>
    </location>
</feature>
<reference evidence="2 3" key="1">
    <citation type="journal article" date="2020" name="Microorganisms">
        <title>Osmotic Adaptation and Compatible Solute Biosynthesis of Phototrophic Bacteria as Revealed from Genome Analyses.</title>
        <authorList>
            <person name="Imhoff J.F."/>
            <person name="Rahn T."/>
            <person name="Kunzel S."/>
            <person name="Keller A."/>
            <person name="Neulinger S.C."/>
        </authorList>
    </citation>
    <scope>NUCLEOTIDE SEQUENCE [LARGE SCALE GENOMIC DNA]</scope>
    <source>
        <strain evidence="2 3">DSM 6210</strain>
    </source>
</reference>
<name>A0ABS1CC38_9GAMM</name>
<accession>A0ABS1CC38</accession>
<proteinExistence type="predicted"/>